<accession>A0ABV7X3W7</accession>
<evidence type="ECO:0008006" key="4">
    <source>
        <dbReference type="Google" id="ProtNLM"/>
    </source>
</evidence>
<dbReference type="Proteomes" id="UP001595613">
    <property type="component" value="Unassembled WGS sequence"/>
</dbReference>
<keyword evidence="3" id="KW-1185">Reference proteome</keyword>
<organism evidence="2 3">
    <name type="scientific">Devosia honganensis</name>
    <dbReference type="NCBI Taxonomy" id="1610527"/>
    <lineage>
        <taxon>Bacteria</taxon>
        <taxon>Pseudomonadati</taxon>
        <taxon>Pseudomonadota</taxon>
        <taxon>Alphaproteobacteria</taxon>
        <taxon>Hyphomicrobiales</taxon>
        <taxon>Devosiaceae</taxon>
        <taxon>Devosia</taxon>
    </lineage>
</organism>
<proteinExistence type="predicted"/>
<sequence length="377" mass="38807">MTEISDLSDTDALNTEVSGETISGNTNMTRTDDVFHAVLGMLSRWRNASIFRLRDDGDNSKQVAFDLSNISASTTRTLTVPDEDGTIALTSQLGANNSPVNLSITATVNSNALTIAIKGFDGNDPSAANPVYIPFRSVTANSGDVEVLTLTAATSFVVSSGSTLGTTSAVAATLTVIGFNDGGTFRLGIINGNGQIIADGIASSTAEGGAGAADAANVFYTGTAVTSKAYSVLGYLTITEATAGTWATAPTVVQTGAAPATALATMPFTKEYISAEQAITLGGSLSISHGLGGTPKITQYSLKCVVPELGYSVGDEVQCVGTQFEYTRGVDIAADATTINVLYKGAGGTVFSIRQKSSNTMGNIDTGNWRLIVRAWA</sequence>
<dbReference type="EMBL" id="JBHRYD010000014">
    <property type="protein sequence ID" value="MFC3706037.1"/>
    <property type="molecule type" value="Genomic_DNA"/>
</dbReference>
<reference evidence="3" key="1">
    <citation type="journal article" date="2019" name="Int. J. Syst. Evol. Microbiol.">
        <title>The Global Catalogue of Microorganisms (GCM) 10K type strain sequencing project: providing services to taxonomists for standard genome sequencing and annotation.</title>
        <authorList>
            <consortium name="The Broad Institute Genomics Platform"/>
            <consortium name="The Broad Institute Genome Sequencing Center for Infectious Disease"/>
            <person name="Wu L."/>
            <person name="Ma J."/>
        </authorList>
    </citation>
    <scope>NUCLEOTIDE SEQUENCE [LARGE SCALE GENOMIC DNA]</scope>
    <source>
        <strain evidence="3">KCTC 42281</strain>
    </source>
</reference>
<feature type="region of interest" description="Disordered" evidence="1">
    <location>
        <begin position="1"/>
        <end position="26"/>
    </location>
</feature>
<comment type="caution">
    <text evidence="2">The sequence shown here is derived from an EMBL/GenBank/DDBJ whole genome shotgun (WGS) entry which is preliminary data.</text>
</comment>
<evidence type="ECO:0000313" key="2">
    <source>
        <dbReference type="EMBL" id="MFC3706037.1"/>
    </source>
</evidence>
<gene>
    <name evidence="2" type="ORF">ACFOOL_14890</name>
</gene>
<evidence type="ECO:0000313" key="3">
    <source>
        <dbReference type="Proteomes" id="UP001595613"/>
    </source>
</evidence>
<evidence type="ECO:0000256" key="1">
    <source>
        <dbReference type="SAM" id="MobiDB-lite"/>
    </source>
</evidence>
<protein>
    <recommendedName>
        <fullName evidence="4">Ubiquitin-activating enzyme E1 FCCH domain-containing protein</fullName>
    </recommendedName>
</protein>
<name>A0ABV7X3W7_9HYPH</name>
<dbReference type="RefSeq" id="WP_380098070.1">
    <property type="nucleotide sequence ID" value="NZ_JBHRYD010000014.1"/>
</dbReference>